<dbReference type="Pfam" id="PF13383">
    <property type="entry name" value="Methyltransf_22"/>
    <property type="match status" value="1"/>
</dbReference>
<dbReference type="Gene3D" id="3.40.50.150">
    <property type="entry name" value="Vaccinia Virus protein VP39"/>
    <property type="match status" value="1"/>
</dbReference>
<dbReference type="InterPro" id="IPR026913">
    <property type="entry name" value="METTL24"/>
</dbReference>
<feature type="domain" description="Methyltransferase" evidence="1">
    <location>
        <begin position="86"/>
        <end position="271"/>
    </location>
</feature>
<accession>A0AAE8N8B8</accession>
<evidence type="ECO:0000313" key="2">
    <source>
        <dbReference type="EMBL" id="SPO06822.1"/>
    </source>
</evidence>
<evidence type="ECO:0000259" key="1">
    <source>
        <dbReference type="Pfam" id="PF13383"/>
    </source>
</evidence>
<name>A0AAE8N8B8_9PEZI</name>
<keyword evidence="3" id="KW-1185">Reference proteome</keyword>
<dbReference type="InterPro" id="IPR025714">
    <property type="entry name" value="Methyltranfer_dom"/>
</dbReference>
<evidence type="ECO:0000313" key="3">
    <source>
        <dbReference type="Proteomes" id="UP001187682"/>
    </source>
</evidence>
<dbReference type="AlphaFoldDB" id="A0AAE8N8B8"/>
<dbReference type="InterPro" id="IPR029063">
    <property type="entry name" value="SAM-dependent_MTases_sf"/>
</dbReference>
<gene>
    <name evidence="2" type="ORF">DNG_09516</name>
</gene>
<organism evidence="2 3">
    <name type="scientific">Cephalotrichum gorgonifer</name>
    <dbReference type="NCBI Taxonomy" id="2041049"/>
    <lineage>
        <taxon>Eukaryota</taxon>
        <taxon>Fungi</taxon>
        <taxon>Dikarya</taxon>
        <taxon>Ascomycota</taxon>
        <taxon>Pezizomycotina</taxon>
        <taxon>Sordariomycetes</taxon>
        <taxon>Hypocreomycetidae</taxon>
        <taxon>Microascales</taxon>
        <taxon>Microascaceae</taxon>
        <taxon>Cephalotrichum</taxon>
    </lineage>
</organism>
<reference evidence="2" key="1">
    <citation type="submission" date="2018-03" db="EMBL/GenBank/DDBJ databases">
        <authorList>
            <person name="Guldener U."/>
        </authorList>
    </citation>
    <scope>NUCLEOTIDE SEQUENCE</scope>
</reference>
<comment type="caution">
    <text evidence="2">The sequence shown here is derived from an EMBL/GenBank/DDBJ whole genome shotgun (WGS) entry which is preliminary data.</text>
</comment>
<protein>
    <recommendedName>
        <fullName evidence="1">Methyltransferase domain-containing protein</fullName>
    </recommendedName>
</protein>
<sequence>MMLARAVTVPKLIAGVSAFAVILLLAALASRTETRPSFDFFKKPNAGVSQHLLARLNLAEKIWGQAVKDREKMVEHVGLDRDFPDGYNNPYNVWDFARPSFFCPHDLERVGKLGDGGKVVCGMSRYEKEAPGPSSAENPAREMVIYSLGVNRDSSFEEAMMERTNVQIWGYDFSVDSWASEVAKGPFTSRAHFTKAGIGKETDPKRDPPFYTVQDLMKANGHEYVDIIKMDIEGAEFDALTSFVEHTIKEAGDKQPVLPFGQLLLEVHFWTDKEQLHIPRKLETWMKWWSSLEELGLRPVNNEDNWIGDVAFGKARFMEYTLINVLNAEDNILLWG</sequence>
<dbReference type="EMBL" id="ONZQ02000017">
    <property type="protein sequence ID" value="SPO06822.1"/>
    <property type="molecule type" value="Genomic_DNA"/>
</dbReference>
<proteinExistence type="predicted"/>
<dbReference type="PANTHER" id="PTHR32026">
    <property type="entry name" value="METHYLTRANSFERASE-LIKE PROTEIN 24"/>
    <property type="match status" value="1"/>
</dbReference>
<dbReference type="PANTHER" id="PTHR32026:SF10">
    <property type="entry name" value="METHYLTRANSFERASE-LIKE PROTEIN 24-RELATED"/>
    <property type="match status" value="1"/>
</dbReference>
<dbReference type="Proteomes" id="UP001187682">
    <property type="component" value="Unassembled WGS sequence"/>
</dbReference>